<dbReference type="RefSeq" id="WP_144726399.1">
    <property type="nucleotide sequence ID" value="NZ_CAWOWR010000001.1"/>
</dbReference>
<accession>A0A558HXK7</accession>
<organism evidence="1 2">
    <name type="scientific">Cobetia crustatorum</name>
    <dbReference type="NCBI Taxonomy" id="553385"/>
    <lineage>
        <taxon>Bacteria</taxon>
        <taxon>Pseudomonadati</taxon>
        <taxon>Pseudomonadota</taxon>
        <taxon>Gammaproteobacteria</taxon>
        <taxon>Oceanospirillales</taxon>
        <taxon>Halomonadaceae</taxon>
        <taxon>Cobetia</taxon>
    </lineage>
</organism>
<reference evidence="1 2" key="1">
    <citation type="submission" date="2019-07" db="EMBL/GenBank/DDBJ databases">
        <title>Diversity of Bacteria from Kongsfjorden, Arctic.</title>
        <authorList>
            <person name="Yu Y."/>
        </authorList>
    </citation>
    <scope>NUCLEOTIDE SEQUENCE [LARGE SCALE GENOMIC DNA]</scope>
    <source>
        <strain evidence="1 2">SM1923</strain>
    </source>
</reference>
<sequence>MSTLLSMTLDEAFELANATLGFPEDERTRDLRVRCESQVVKETRPFWGNPALFTSQARAPLRTMEGAYVRAVSLCLLQIMYATATLKAAEEESLAKGVH</sequence>
<proteinExistence type="predicted"/>
<gene>
    <name evidence="1" type="ORF">FQP86_01905</name>
</gene>
<evidence type="ECO:0000313" key="2">
    <source>
        <dbReference type="Proteomes" id="UP000319941"/>
    </source>
</evidence>
<dbReference type="EMBL" id="VNFH01000001">
    <property type="protein sequence ID" value="TVU73845.1"/>
    <property type="molecule type" value="Genomic_DNA"/>
</dbReference>
<keyword evidence="2" id="KW-1185">Reference proteome</keyword>
<comment type="caution">
    <text evidence="1">The sequence shown here is derived from an EMBL/GenBank/DDBJ whole genome shotgun (WGS) entry which is preliminary data.</text>
</comment>
<protein>
    <submittedName>
        <fullName evidence="1">Uncharacterized protein</fullName>
    </submittedName>
</protein>
<evidence type="ECO:0000313" key="1">
    <source>
        <dbReference type="EMBL" id="TVU73845.1"/>
    </source>
</evidence>
<name>A0A558HXK7_9GAMM</name>
<dbReference type="AlphaFoldDB" id="A0A558HXK7"/>
<dbReference type="Proteomes" id="UP000319941">
    <property type="component" value="Unassembled WGS sequence"/>
</dbReference>